<dbReference type="EMBL" id="JBCIVJ010000002">
    <property type="protein sequence ID" value="MEN0578288.1"/>
    <property type="molecule type" value="Genomic_DNA"/>
</dbReference>
<comment type="similarity">
    <text evidence="2 5">Belongs to the bacterial flagellin family.</text>
</comment>
<dbReference type="Gene3D" id="6.10.10.10">
    <property type="entry name" value="Flagellar export chaperone, C-terminal domain"/>
    <property type="match status" value="1"/>
</dbReference>
<gene>
    <name evidence="8" type="ORF">AAIG39_04590</name>
</gene>
<evidence type="ECO:0000256" key="4">
    <source>
        <dbReference type="ARBA" id="ARBA00023143"/>
    </source>
</evidence>
<evidence type="ECO:0000259" key="6">
    <source>
        <dbReference type="Pfam" id="PF00669"/>
    </source>
</evidence>
<evidence type="ECO:0000313" key="9">
    <source>
        <dbReference type="Proteomes" id="UP001411173"/>
    </source>
</evidence>
<evidence type="ECO:0000256" key="1">
    <source>
        <dbReference type="ARBA" id="ARBA00002270"/>
    </source>
</evidence>
<dbReference type="InterPro" id="IPR042187">
    <property type="entry name" value="Flagellin_C_sub2"/>
</dbReference>
<dbReference type="Proteomes" id="UP001411173">
    <property type="component" value="Unassembled WGS sequence"/>
</dbReference>
<dbReference type="PANTHER" id="PTHR42792">
    <property type="entry name" value="FLAGELLIN"/>
    <property type="match status" value="1"/>
</dbReference>
<comment type="function">
    <text evidence="1 5">Flagellin is the subunit protein which polymerizes to form the filaments of bacterial flagella.</text>
</comment>
<evidence type="ECO:0000256" key="2">
    <source>
        <dbReference type="ARBA" id="ARBA00005709"/>
    </source>
</evidence>
<dbReference type="Pfam" id="PF00700">
    <property type="entry name" value="Flagellin_C"/>
    <property type="match status" value="1"/>
</dbReference>
<dbReference type="SUPFAM" id="SSF64518">
    <property type="entry name" value="Phase 1 flagellin"/>
    <property type="match status" value="1"/>
</dbReference>
<keyword evidence="4 5" id="KW-0975">Bacterial flagellum</keyword>
<proteinExistence type="inferred from homology"/>
<feature type="domain" description="Flagellin N-terminal" evidence="6">
    <location>
        <begin position="10"/>
        <end position="144"/>
    </location>
</feature>
<keyword evidence="8" id="KW-0969">Cilium</keyword>
<dbReference type="InterPro" id="IPR046358">
    <property type="entry name" value="Flagellin_C"/>
</dbReference>
<accession>A0ABU9V0Y5</accession>
<reference evidence="8 9" key="1">
    <citation type="submission" date="2024-02" db="EMBL/GenBank/DDBJ databases">
        <title>Whole genome of MDR Enterobacteriaceae from southern Thailand.</title>
        <authorList>
            <person name="Surachat K."/>
        </authorList>
    </citation>
    <scope>NUCLEOTIDE SEQUENCE [LARGE SCALE GENOMIC DNA]</scope>
    <source>
        <strain evidence="8 9">PSU_29</strain>
    </source>
</reference>
<evidence type="ECO:0000256" key="5">
    <source>
        <dbReference type="RuleBase" id="RU362073"/>
    </source>
</evidence>
<dbReference type="Gene3D" id="1.20.1330.10">
    <property type="entry name" value="f41 fragment of flagellin, N-terminal domain"/>
    <property type="match status" value="1"/>
</dbReference>
<dbReference type="PANTHER" id="PTHR42792:SF2">
    <property type="entry name" value="FLAGELLIN"/>
    <property type="match status" value="1"/>
</dbReference>
<keyword evidence="8" id="KW-0966">Cell projection</keyword>
<protein>
    <recommendedName>
        <fullName evidence="5">Flagellin</fullName>
    </recommendedName>
</protein>
<sequence length="635" mass="66912">MSQVMISLKTNVSALNVQKQSVKSASSLETAIRRLSSGMRINSASDNAAGQAISNRLTSQQNGLKQAQRNAGDGLSMIDTAESALNEVNNRLQRIRELTVQGLNGTYSQTDSDAIQAEINLNLKAIDQINSSSQFNGISLLNGSAGKVGFQVGANDNQKIDLDLSAPGFSVNEIGLKDLVIRGISNNIVDTNGYNSTAYNISLNSSAVTVNYAASGLSSPQLVRSTANGQYYIQGTDTNGNAAFLPAIYHADWDTQAGSGTVSISATSATKLYSDVSQISSRTITTLNAVDTNGATLSGATLTKSNGQYYIEQDDFYYPATLSFGTSGAVTATMTSNSGLLDTQLPVLPTTVTTTPAIDTSTTATTFTDANGNSVAGRLVKSGSQYMMEVSDGSGSYRYYPATVNATTDGTTTSLSVTATSNTSQNGFTAVTSVSGTSHVTLDPAHVEVNYTDADGNVFNDVLRLDSDGNYYMNLPASTTYGAKTSTLAVQNDLTNTFYLKTLNGIGAVQIYYTAAMGSSTDASSNYTTLNIREVGSEIRLRNPENPLAAIDNAISKVDTRRTELGAVANRLTSVQNAQSNAAANIAATRSRIEDADYASEVSAMTRAQILQQSSMQVLVKANMTPEVVLSLLKQ</sequence>
<dbReference type="RefSeq" id="WP_343193283.1">
    <property type="nucleotide sequence ID" value="NZ_JBCIVJ010000002.1"/>
</dbReference>
<organism evidence="8 9">
    <name type="scientific">Phytobacter palmae</name>
    <dbReference type="NCBI Taxonomy" id="1855371"/>
    <lineage>
        <taxon>Bacteria</taxon>
        <taxon>Pseudomonadati</taxon>
        <taxon>Pseudomonadota</taxon>
        <taxon>Gammaproteobacteria</taxon>
        <taxon>Enterobacterales</taxon>
        <taxon>Enterobacteriaceae</taxon>
        <taxon>Phytobacter</taxon>
    </lineage>
</organism>
<dbReference type="InterPro" id="IPR001492">
    <property type="entry name" value="Flagellin"/>
</dbReference>
<feature type="domain" description="Flagellin C-terminal" evidence="7">
    <location>
        <begin position="548"/>
        <end position="633"/>
    </location>
</feature>
<evidence type="ECO:0000256" key="3">
    <source>
        <dbReference type="ARBA" id="ARBA00022525"/>
    </source>
</evidence>
<name>A0ABU9V0Y5_9ENTR</name>
<keyword evidence="9" id="KW-1185">Reference proteome</keyword>
<dbReference type="PRINTS" id="PR00207">
    <property type="entry name" value="FLAGELLIN"/>
</dbReference>
<dbReference type="Pfam" id="PF00669">
    <property type="entry name" value="Flagellin_N"/>
    <property type="match status" value="1"/>
</dbReference>
<evidence type="ECO:0000313" key="8">
    <source>
        <dbReference type="EMBL" id="MEN0578288.1"/>
    </source>
</evidence>
<dbReference type="InterPro" id="IPR001029">
    <property type="entry name" value="Flagellin_N"/>
</dbReference>
<evidence type="ECO:0000259" key="7">
    <source>
        <dbReference type="Pfam" id="PF00700"/>
    </source>
</evidence>
<dbReference type="Gene3D" id="3.30.70.2120">
    <property type="match status" value="1"/>
</dbReference>
<comment type="caution">
    <text evidence="8">The sequence shown here is derived from an EMBL/GenBank/DDBJ whole genome shotgun (WGS) entry which is preliminary data.</text>
</comment>
<keyword evidence="8" id="KW-0282">Flagellum</keyword>
<keyword evidence="3 5" id="KW-0964">Secreted</keyword>
<comment type="subcellular location">
    <subcellularLocation>
        <location evidence="5">Secreted</location>
    </subcellularLocation>
    <subcellularLocation>
        <location evidence="5">Bacterial flagellum</location>
    </subcellularLocation>
</comment>